<evidence type="ECO:0000313" key="2">
    <source>
        <dbReference type="EMBL" id="RSD28710.1"/>
    </source>
</evidence>
<proteinExistence type="predicted"/>
<dbReference type="InterPro" id="IPR043519">
    <property type="entry name" value="NT_sf"/>
</dbReference>
<evidence type="ECO:0000313" key="3">
    <source>
        <dbReference type="Proteomes" id="UP000279911"/>
    </source>
</evidence>
<evidence type="ECO:0000259" key="1">
    <source>
        <dbReference type="Pfam" id="PF01909"/>
    </source>
</evidence>
<sequence>MQLNEALETISNSLIQDSRVKAIFVKGSVGRGEHDEHSDLDLYCLVEDCELEGFLKDRIRHLESYNQLLFHDDIYIIAPQILAVYENMVHVDLFTVTPDTFVEKDYYKVIHDPQQRLIQYEPKQSLRLSAGEFQDAVDDVAWFLFQYRKASARSNDLWAVNLLNNVITNLSRVLLHRYRPERAQLGLKTLKTSLPEAILAEVKKIQEHTTPGKHQAAVVLLIELLKGQTEWIFKEVPDSDKIKPLWNRMIG</sequence>
<dbReference type="EMBL" id="RSFW01000006">
    <property type="protein sequence ID" value="RSD28710.1"/>
    <property type="molecule type" value="Genomic_DNA"/>
</dbReference>
<dbReference type="Proteomes" id="UP000279911">
    <property type="component" value="Unassembled WGS sequence"/>
</dbReference>
<dbReference type="RefSeq" id="WP_125478672.1">
    <property type="nucleotide sequence ID" value="NZ_RSFW01000006.1"/>
</dbReference>
<keyword evidence="2" id="KW-0808">Transferase</keyword>
<dbReference type="InterPro" id="IPR002934">
    <property type="entry name" value="Polymerase_NTP_transf_dom"/>
</dbReference>
<accession>A0A427TWI0</accession>
<dbReference type="AlphaFoldDB" id="A0A427TWI0"/>
<dbReference type="OrthoDB" id="68332at2"/>
<name>A0A427TWI0_9BACI</name>
<gene>
    <name evidence="2" type="ORF">EJA10_03810</name>
</gene>
<protein>
    <submittedName>
        <fullName evidence="2">Nucleotidyltransferase domain-containing protein</fullName>
    </submittedName>
</protein>
<reference evidence="3" key="1">
    <citation type="submission" date="2018-12" db="EMBL/GenBank/DDBJ databases">
        <title>Bacillus chawlae sp. nov., Bacillus glennii sp. nov., and Bacillus saganii sp. nov. Isolated from the Vehicle Assembly Building at Kennedy Space Center where the Viking Spacecraft were Assembled.</title>
        <authorList>
            <person name="Seuylemezian A."/>
            <person name="Vaishampayan P."/>
        </authorList>
    </citation>
    <scope>NUCLEOTIDE SEQUENCE [LARGE SCALE GENOMIC DNA]</scope>
    <source>
        <strain evidence="3">DSM 13966</strain>
    </source>
</reference>
<feature type="domain" description="Polymerase nucleotidyl transferase" evidence="1">
    <location>
        <begin position="8"/>
        <end position="52"/>
    </location>
</feature>
<dbReference type="Pfam" id="PF01909">
    <property type="entry name" value="NTP_transf_2"/>
    <property type="match status" value="1"/>
</dbReference>
<dbReference type="Gene3D" id="3.30.460.10">
    <property type="entry name" value="Beta Polymerase, domain 2"/>
    <property type="match status" value="1"/>
</dbReference>
<dbReference type="GO" id="GO:0016779">
    <property type="term" value="F:nucleotidyltransferase activity"/>
    <property type="evidence" value="ECO:0007669"/>
    <property type="project" value="InterPro"/>
</dbReference>
<comment type="caution">
    <text evidence="2">The sequence shown here is derived from an EMBL/GenBank/DDBJ whole genome shotgun (WGS) entry which is preliminary data.</text>
</comment>
<dbReference type="CDD" id="cd05403">
    <property type="entry name" value="NT_KNTase_like"/>
    <property type="match status" value="1"/>
</dbReference>
<organism evidence="2 3">
    <name type="scientific">Mesobacillus subterraneus</name>
    <dbReference type="NCBI Taxonomy" id="285983"/>
    <lineage>
        <taxon>Bacteria</taxon>
        <taxon>Bacillati</taxon>
        <taxon>Bacillota</taxon>
        <taxon>Bacilli</taxon>
        <taxon>Bacillales</taxon>
        <taxon>Bacillaceae</taxon>
        <taxon>Mesobacillus</taxon>
    </lineage>
</organism>
<dbReference type="SUPFAM" id="SSF81301">
    <property type="entry name" value="Nucleotidyltransferase"/>
    <property type="match status" value="1"/>
</dbReference>